<evidence type="ECO:0000313" key="10">
    <source>
        <dbReference type="EMBL" id="KAK9034640.1"/>
    </source>
</evidence>
<sequence length="117" mass="12967">MGELNKHTYDNVRMKKCGKWVFGIREQRKKIHIWLDAFPTPEMIPRAHDVAALSIKGNSAILNFPNLPDSLPQPMSLVPRNVQVVATKAFQMDKFNSPSPSSTSTLSSSSLLSSVVS</sequence>
<comment type="subcellular location">
    <subcellularLocation>
        <location evidence="1">Nucleus</location>
    </subcellularLocation>
</comment>
<evidence type="ECO:0000259" key="9">
    <source>
        <dbReference type="PROSITE" id="PS51032"/>
    </source>
</evidence>
<evidence type="ECO:0000256" key="3">
    <source>
        <dbReference type="ARBA" id="ARBA00023125"/>
    </source>
</evidence>
<keyword evidence="3" id="KW-0238">DNA-binding</keyword>
<dbReference type="Gene3D" id="3.30.730.10">
    <property type="entry name" value="AP2/ERF domain"/>
    <property type="match status" value="1"/>
</dbReference>
<keyword evidence="11" id="KW-1185">Reference proteome</keyword>
<dbReference type="PANTHER" id="PTHR31985:SF259">
    <property type="entry name" value="DEHYDRATION-RESPONSIVE ELEMENT-BINDING PROTEIN 3"/>
    <property type="match status" value="1"/>
</dbReference>
<evidence type="ECO:0000256" key="5">
    <source>
        <dbReference type="ARBA" id="ARBA00023163"/>
    </source>
</evidence>
<feature type="compositionally biased region" description="Low complexity" evidence="8">
    <location>
        <begin position="97"/>
        <end position="117"/>
    </location>
</feature>
<evidence type="ECO:0000256" key="6">
    <source>
        <dbReference type="ARBA" id="ARBA00023242"/>
    </source>
</evidence>
<dbReference type="SUPFAM" id="SSF54171">
    <property type="entry name" value="DNA-binding domain"/>
    <property type="match status" value="1"/>
</dbReference>
<organism evidence="10 11">
    <name type="scientific">Hibiscus sabdariffa</name>
    <name type="common">roselle</name>
    <dbReference type="NCBI Taxonomy" id="183260"/>
    <lineage>
        <taxon>Eukaryota</taxon>
        <taxon>Viridiplantae</taxon>
        <taxon>Streptophyta</taxon>
        <taxon>Embryophyta</taxon>
        <taxon>Tracheophyta</taxon>
        <taxon>Spermatophyta</taxon>
        <taxon>Magnoliopsida</taxon>
        <taxon>eudicotyledons</taxon>
        <taxon>Gunneridae</taxon>
        <taxon>Pentapetalae</taxon>
        <taxon>rosids</taxon>
        <taxon>malvids</taxon>
        <taxon>Malvales</taxon>
        <taxon>Malvaceae</taxon>
        <taxon>Malvoideae</taxon>
        <taxon>Hibiscus</taxon>
    </lineage>
</organism>
<evidence type="ECO:0000256" key="7">
    <source>
        <dbReference type="ARBA" id="ARBA00024343"/>
    </source>
</evidence>
<dbReference type="Proteomes" id="UP001396334">
    <property type="component" value="Unassembled WGS sequence"/>
</dbReference>
<protein>
    <recommendedName>
        <fullName evidence="9">AP2/ERF domain-containing protein</fullName>
    </recommendedName>
</protein>
<evidence type="ECO:0000313" key="11">
    <source>
        <dbReference type="Proteomes" id="UP001396334"/>
    </source>
</evidence>
<evidence type="ECO:0000256" key="8">
    <source>
        <dbReference type="SAM" id="MobiDB-lite"/>
    </source>
</evidence>
<dbReference type="InterPro" id="IPR051032">
    <property type="entry name" value="AP2/ERF_TF_ERF_subfamily"/>
</dbReference>
<dbReference type="PRINTS" id="PR00367">
    <property type="entry name" value="ETHRSPELEMNT"/>
</dbReference>
<proteinExistence type="inferred from homology"/>
<comment type="similarity">
    <text evidence="7">Belongs to the AP2/ERF transcription factor family. ERF subfamily.</text>
</comment>
<name>A0ABR2TBI7_9ROSI</name>
<keyword evidence="2" id="KW-0805">Transcription regulation</keyword>
<evidence type="ECO:0000256" key="1">
    <source>
        <dbReference type="ARBA" id="ARBA00004123"/>
    </source>
</evidence>
<feature type="region of interest" description="Disordered" evidence="8">
    <location>
        <begin position="93"/>
        <end position="117"/>
    </location>
</feature>
<comment type="caution">
    <text evidence="10">The sequence shown here is derived from an EMBL/GenBank/DDBJ whole genome shotgun (WGS) entry which is preliminary data.</text>
</comment>
<dbReference type="PROSITE" id="PS51032">
    <property type="entry name" value="AP2_ERF"/>
    <property type="match status" value="1"/>
</dbReference>
<dbReference type="CDD" id="cd00018">
    <property type="entry name" value="AP2"/>
    <property type="match status" value="1"/>
</dbReference>
<evidence type="ECO:0000256" key="2">
    <source>
        <dbReference type="ARBA" id="ARBA00023015"/>
    </source>
</evidence>
<accession>A0ABR2TBI7</accession>
<gene>
    <name evidence="10" type="ORF">V6N11_050797</name>
</gene>
<dbReference type="EMBL" id="JBBPBN010000007">
    <property type="protein sequence ID" value="KAK9034640.1"/>
    <property type="molecule type" value="Genomic_DNA"/>
</dbReference>
<feature type="domain" description="AP2/ERF" evidence="9">
    <location>
        <begin position="8"/>
        <end position="65"/>
    </location>
</feature>
<reference evidence="10 11" key="1">
    <citation type="journal article" date="2024" name="G3 (Bethesda)">
        <title>Genome assembly of Hibiscus sabdariffa L. provides insights into metabolisms of medicinal natural products.</title>
        <authorList>
            <person name="Kim T."/>
        </authorList>
    </citation>
    <scope>NUCLEOTIDE SEQUENCE [LARGE SCALE GENOMIC DNA]</scope>
    <source>
        <strain evidence="10">TK-2024</strain>
        <tissue evidence="10">Old leaves</tissue>
    </source>
</reference>
<evidence type="ECO:0000256" key="4">
    <source>
        <dbReference type="ARBA" id="ARBA00023159"/>
    </source>
</evidence>
<dbReference type="SMART" id="SM00380">
    <property type="entry name" value="AP2"/>
    <property type="match status" value="1"/>
</dbReference>
<dbReference type="InterPro" id="IPR036955">
    <property type="entry name" value="AP2/ERF_dom_sf"/>
</dbReference>
<keyword evidence="4" id="KW-0010">Activator</keyword>
<dbReference type="PANTHER" id="PTHR31985">
    <property type="entry name" value="ETHYLENE-RESPONSIVE TRANSCRIPTION FACTOR ERF042-RELATED"/>
    <property type="match status" value="1"/>
</dbReference>
<keyword evidence="5" id="KW-0804">Transcription</keyword>
<keyword evidence="6" id="KW-0539">Nucleus</keyword>
<dbReference type="InterPro" id="IPR016177">
    <property type="entry name" value="DNA-bd_dom_sf"/>
</dbReference>
<dbReference type="InterPro" id="IPR001471">
    <property type="entry name" value="AP2/ERF_dom"/>
</dbReference>